<gene>
    <name evidence="1" type="ORF">CFF01_13175</name>
</gene>
<dbReference type="AlphaFoldDB" id="A0AAC9TZ00"/>
<protein>
    <submittedName>
        <fullName evidence="1">Uncharacterized protein</fullName>
    </submittedName>
</protein>
<dbReference type="Proteomes" id="UP000198233">
    <property type="component" value="Chromosome"/>
</dbReference>
<reference evidence="1 2" key="1">
    <citation type="submission" date="2017-06" db="EMBL/GenBank/DDBJ databases">
        <title>Complete genome sequence of Shewanella marisflavi EP1 associated with anaerobic 2,4-dinitrotoluene reduction and salt tolerance.</title>
        <authorList>
            <person name="Huang J."/>
        </authorList>
    </citation>
    <scope>NUCLEOTIDE SEQUENCE [LARGE SCALE GENOMIC DNA]</scope>
    <source>
        <strain evidence="1 2">EP1</strain>
    </source>
</reference>
<organism evidence="1 2">
    <name type="scientific">Shewanella marisflavi</name>
    <dbReference type="NCBI Taxonomy" id="260364"/>
    <lineage>
        <taxon>Bacteria</taxon>
        <taxon>Pseudomonadati</taxon>
        <taxon>Pseudomonadota</taxon>
        <taxon>Gammaproteobacteria</taxon>
        <taxon>Alteromonadales</taxon>
        <taxon>Shewanellaceae</taxon>
        <taxon>Shewanella</taxon>
    </lineage>
</organism>
<evidence type="ECO:0000313" key="1">
    <source>
        <dbReference type="EMBL" id="ASJ97455.1"/>
    </source>
</evidence>
<dbReference type="EMBL" id="CP022272">
    <property type="protein sequence ID" value="ASJ97455.1"/>
    <property type="molecule type" value="Genomic_DNA"/>
</dbReference>
<dbReference type="Gene3D" id="2.60.40.2970">
    <property type="match status" value="1"/>
</dbReference>
<dbReference type="KEGG" id="smav:CFF01_13175"/>
<proteinExistence type="predicted"/>
<accession>A0AAC9TZ00</accession>
<sequence length="138" mass="15513">MNSLAQQAMPSCRLYKADQANSLTFEISAPPDSQWYLLSRATPFDAWFSEFLTLTDTQRQTVLEYQGALAKRGQPSDDEYLLLPTDKPLTASLQLSQAYVIAPGEYRVSLKTLHLIQSLDHKEDATYLECPSLLISLP</sequence>
<name>A0AAC9TZ00_9GAMM</name>
<dbReference type="RefSeq" id="WP_088905102.1">
    <property type="nucleotide sequence ID" value="NZ_CP022272.1"/>
</dbReference>
<evidence type="ECO:0000313" key="2">
    <source>
        <dbReference type="Proteomes" id="UP000198233"/>
    </source>
</evidence>